<dbReference type="OrthoDB" id="9806249at2"/>
<comment type="caution">
    <text evidence="4">The sequence shown here is derived from an EMBL/GenBank/DDBJ whole genome shotgun (WGS) entry which is preliminary data.</text>
</comment>
<gene>
    <name evidence="4" type="ORF">D3875_09810</name>
</gene>
<keyword evidence="1" id="KW-0808">Transferase</keyword>
<dbReference type="PANTHER" id="PTHR10584">
    <property type="entry name" value="SUGAR KINASE"/>
    <property type="match status" value="1"/>
</dbReference>
<dbReference type="InterPro" id="IPR029056">
    <property type="entry name" value="Ribokinase-like"/>
</dbReference>
<evidence type="ECO:0000313" key="4">
    <source>
        <dbReference type="EMBL" id="RJF71812.1"/>
    </source>
</evidence>
<evidence type="ECO:0000259" key="3">
    <source>
        <dbReference type="Pfam" id="PF00294"/>
    </source>
</evidence>
<sequence>MKLTPRELELLNLIREAPASAPEELARRLGTSRAAVNVHVSSLIRKGALLGRGYLLPTKSRRHVTVVGGANVDFKSRTLAPALPATSNPGTTQQAVGGVGRNIAENLARLGVPVNLISAVGRDALGDFLLSETEKTGVDVRGVLRSVTHPTGTYTAILDATGELLVAVAAMQVMDELTPAALQERRAALSGAQWVITDGNLTPATLTHVLKLAAQANVKTVFEPVSVPKVAHLFSALDAGFAPDVITPNLAELSALTGRDVPDTEQGIRSAALTLHARGVPSVWVRRGARGSALSSPDTLHTFPALPAQVVDVTGAGDAMLATFVAALMEEHPPEQAARLAHAAAALTIESEHTVRPDLTLQSIAERLPAGGE</sequence>
<proteinExistence type="predicted"/>
<keyword evidence="2" id="KW-0418">Kinase</keyword>
<dbReference type="InterPro" id="IPR011611">
    <property type="entry name" value="PfkB_dom"/>
</dbReference>
<name>A0A418V6V7_9DEIO</name>
<dbReference type="Proteomes" id="UP000286287">
    <property type="component" value="Unassembled WGS sequence"/>
</dbReference>
<dbReference type="CDD" id="cd01941">
    <property type="entry name" value="YeiC_kinase_like"/>
    <property type="match status" value="1"/>
</dbReference>
<dbReference type="InterPro" id="IPR036390">
    <property type="entry name" value="WH_DNA-bd_sf"/>
</dbReference>
<dbReference type="Pfam" id="PF13412">
    <property type="entry name" value="HTH_24"/>
    <property type="match status" value="1"/>
</dbReference>
<dbReference type="Gene3D" id="1.10.10.10">
    <property type="entry name" value="Winged helix-like DNA-binding domain superfamily/Winged helix DNA-binding domain"/>
    <property type="match status" value="1"/>
</dbReference>
<evidence type="ECO:0000256" key="1">
    <source>
        <dbReference type="ARBA" id="ARBA00022679"/>
    </source>
</evidence>
<keyword evidence="5" id="KW-1185">Reference proteome</keyword>
<protein>
    <submittedName>
        <fullName evidence="4">Winged helix-turn-helix transcriptional regulator</fullName>
    </submittedName>
</protein>
<dbReference type="Pfam" id="PF00294">
    <property type="entry name" value="PfkB"/>
    <property type="match status" value="1"/>
</dbReference>
<dbReference type="PANTHER" id="PTHR10584:SF166">
    <property type="entry name" value="RIBOKINASE"/>
    <property type="match status" value="1"/>
</dbReference>
<dbReference type="RefSeq" id="WP_119763349.1">
    <property type="nucleotide sequence ID" value="NZ_QYUJ01000014.1"/>
</dbReference>
<dbReference type="GO" id="GO:0016301">
    <property type="term" value="F:kinase activity"/>
    <property type="evidence" value="ECO:0007669"/>
    <property type="project" value="UniProtKB-KW"/>
</dbReference>
<dbReference type="AlphaFoldDB" id="A0A418V6V7"/>
<dbReference type="SUPFAM" id="SSF53613">
    <property type="entry name" value="Ribokinase-like"/>
    <property type="match status" value="1"/>
</dbReference>
<dbReference type="EMBL" id="QYUJ01000014">
    <property type="protein sequence ID" value="RJF71812.1"/>
    <property type="molecule type" value="Genomic_DNA"/>
</dbReference>
<feature type="domain" description="Carbohydrate kinase PfkB" evidence="3">
    <location>
        <begin position="63"/>
        <end position="355"/>
    </location>
</feature>
<accession>A0A418V6V7</accession>
<dbReference type="InterPro" id="IPR002173">
    <property type="entry name" value="Carboh/pur_kinase_PfkB_CS"/>
</dbReference>
<organism evidence="4 5">
    <name type="scientific">Deinococcus cavernae</name>
    <dbReference type="NCBI Taxonomy" id="2320857"/>
    <lineage>
        <taxon>Bacteria</taxon>
        <taxon>Thermotogati</taxon>
        <taxon>Deinococcota</taxon>
        <taxon>Deinococci</taxon>
        <taxon>Deinococcales</taxon>
        <taxon>Deinococcaceae</taxon>
        <taxon>Deinococcus</taxon>
    </lineage>
</organism>
<evidence type="ECO:0000256" key="2">
    <source>
        <dbReference type="ARBA" id="ARBA00022777"/>
    </source>
</evidence>
<dbReference type="PROSITE" id="PS00583">
    <property type="entry name" value="PFKB_KINASES_1"/>
    <property type="match status" value="1"/>
</dbReference>
<dbReference type="InterPro" id="IPR036388">
    <property type="entry name" value="WH-like_DNA-bd_sf"/>
</dbReference>
<dbReference type="Gene3D" id="3.40.1190.20">
    <property type="match status" value="1"/>
</dbReference>
<evidence type="ECO:0000313" key="5">
    <source>
        <dbReference type="Proteomes" id="UP000286287"/>
    </source>
</evidence>
<reference evidence="4 5" key="1">
    <citation type="submission" date="2018-09" db="EMBL/GenBank/DDBJ databases">
        <authorList>
            <person name="Zhu H."/>
        </authorList>
    </citation>
    <scope>NUCLEOTIDE SEQUENCE [LARGE SCALE GENOMIC DNA]</scope>
    <source>
        <strain evidence="4 5">K2S05-167</strain>
    </source>
</reference>
<dbReference type="SUPFAM" id="SSF46785">
    <property type="entry name" value="Winged helix' DNA-binding domain"/>
    <property type="match status" value="1"/>
</dbReference>